<name>A0A0R2JMK4_9LACO</name>
<accession>A0A0R2JMK4</accession>
<reference evidence="1 2" key="1">
    <citation type="journal article" date="2015" name="Genome Announc.">
        <title>Expanding the biotechnology potential of lactobacilli through comparative genomics of 213 strains and associated genera.</title>
        <authorList>
            <person name="Sun Z."/>
            <person name="Harris H.M."/>
            <person name="McCann A."/>
            <person name="Guo C."/>
            <person name="Argimon S."/>
            <person name="Zhang W."/>
            <person name="Yang X."/>
            <person name="Jeffery I.B."/>
            <person name="Cooney J.C."/>
            <person name="Kagawa T.F."/>
            <person name="Liu W."/>
            <person name="Song Y."/>
            <person name="Salvetti E."/>
            <person name="Wrobel A."/>
            <person name="Rasinkangas P."/>
            <person name="Parkhill J."/>
            <person name="Rea M.C."/>
            <person name="O'Sullivan O."/>
            <person name="Ritari J."/>
            <person name="Douillard F.P."/>
            <person name="Paul Ross R."/>
            <person name="Yang R."/>
            <person name="Briner A.E."/>
            <person name="Felis G.E."/>
            <person name="de Vos W.M."/>
            <person name="Barrangou R."/>
            <person name="Klaenhammer T.R."/>
            <person name="Caufield P.W."/>
            <person name="Cui Y."/>
            <person name="Zhang H."/>
            <person name="O'Toole P.W."/>
        </authorList>
    </citation>
    <scope>NUCLEOTIDE SEQUENCE [LARGE SCALE GENOMIC DNA]</scope>
    <source>
        <strain evidence="1 2">DSM 20014</strain>
    </source>
</reference>
<dbReference type="PATRIC" id="fig|1620.3.peg.638"/>
<protein>
    <submittedName>
        <fullName evidence="1">Uncharacterized protein</fullName>
    </submittedName>
</protein>
<evidence type="ECO:0000313" key="2">
    <source>
        <dbReference type="Proteomes" id="UP000051673"/>
    </source>
</evidence>
<gene>
    <name evidence="1" type="ORF">IV67_GL000630</name>
</gene>
<proteinExistence type="predicted"/>
<comment type="caution">
    <text evidence="1">The sequence shown here is derived from an EMBL/GenBank/DDBJ whole genome shotgun (WGS) entry which is preliminary data.</text>
</comment>
<dbReference type="AlphaFoldDB" id="A0A0R2JMK4"/>
<dbReference type="EMBL" id="JQCD01000024">
    <property type="protein sequence ID" value="KRN77110.1"/>
    <property type="molecule type" value="Genomic_DNA"/>
</dbReference>
<dbReference type="OrthoDB" id="9781848at2"/>
<evidence type="ECO:0000313" key="1">
    <source>
        <dbReference type="EMBL" id="KRN77110.1"/>
    </source>
</evidence>
<keyword evidence="2" id="KW-1185">Reference proteome</keyword>
<dbReference type="Proteomes" id="UP000051673">
    <property type="component" value="Unassembled WGS sequence"/>
</dbReference>
<sequence length="128" mass="14793">MLHQDSLKREFLSTHETPGHLTPSLINANIDWACDHNLDVILEGILDYKHYQAVFDHIQHLPVIAVYLNQTFEQTLAKNALKEVPFSSKQLADWWLPTGGAPLPIPETFFPTQWRTLEQINWICSKMN</sequence>
<organism evidence="1 2">
    <name type="scientific">Weissella minor</name>
    <dbReference type="NCBI Taxonomy" id="1620"/>
    <lineage>
        <taxon>Bacteria</taxon>
        <taxon>Bacillati</taxon>
        <taxon>Bacillota</taxon>
        <taxon>Bacilli</taxon>
        <taxon>Lactobacillales</taxon>
        <taxon>Lactobacillaceae</taxon>
        <taxon>Weissella</taxon>
    </lineage>
</organism>